<dbReference type="HAMAP" id="MF_01927">
    <property type="entry name" value="PurU"/>
    <property type="match status" value="1"/>
</dbReference>
<dbReference type="Pfam" id="PF00551">
    <property type="entry name" value="Formyl_trans_N"/>
    <property type="match status" value="1"/>
</dbReference>
<dbReference type="Gene3D" id="3.30.70.260">
    <property type="match status" value="1"/>
</dbReference>
<dbReference type="GO" id="GO:0008864">
    <property type="term" value="F:formyltetrahydrofolate deformylase activity"/>
    <property type="evidence" value="ECO:0007669"/>
    <property type="project" value="UniProtKB-UniRule"/>
</dbReference>
<dbReference type="InterPro" id="IPR002912">
    <property type="entry name" value="ACT_dom"/>
</dbReference>
<dbReference type="PANTHER" id="PTHR42706:SF1">
    <property type="entry name" value="FORMYLTETRAHYDROFOLATE DEFORMYLASE 2, MITOCHONDRIAL"/>
    <property type="match status" value="1"/>
</dbReference>
<dbReference type="PROSITE" id="PS51671">
    <property type="entry name" value="ACT"/>
    <property type="match status" value="1"/>
</dbReference>
<dbReference type="EMBL" id="FNSN01000003">
    <property type="protein sequence ID" value="SEC47703.1"/>
    <property type="molecule type" value="Genomic_DNA"/>
</dbReference>
<dbReference type="InterPro" id="IPR041729">
    <property type="entry name" value="Formyl-FH4-Hydrolase_C"/>
</dbReference>
<sequence>MVTHPTPVATALAYRTADILSLVIEAPTSYTLTLSCPDRPGIVHAVSGALLTVGCNIADSQQYGSVTTGTFFMRVEVTTSAGADAVRAAIAPVADAFGMRWDVHPVGQKVRTLVLCSTAAHCLNDLLFLHRSGTLPIEIPAIVSNHTDLAPLAEFYGIPFHHIPVTADTKADAERQLLEIIEKEEIELTVLARYMQILSNDLCRELEGRAINIHHSFLPSFKGAKPYHQAHKRGVKLIGATAHYVTADLDEGPIIEQEVIRVSHARTAEEFVQMGRDVEGRTLAQAVQWHAEHRVLLDGTRTVVFN</sequence>
<dbReference type="InterPro" id="IPR002376">
    <property type="entry name" value="Formyl_transf_N"/>
</dbReference>
<accession>A0A1H4SU62</accession>
<dbReference type="GO" id="GO:0006189">
    <property type="term" value="P:'de novo' IMP biosynthetic process"/>
    <property type="evidence" value="ECO:0007669"/>
    <property type="project" value="UniProtKB-UniRule"/>
</dbReference>
<comment type="pathway">
    <text evidence="3">Purine metabolism; IMP biosynthesis via de novo pathway; formate from 10-formyl-5,6,7,8-tetrahydrofolate: step 1/1.</text>
</comment>
<protein>
    <recommendedName>
        <fullName evidence="3 4">Formyltetrahydrofolate deformylase</fullName>
        <ecNumber evidence="3 4">3.5.1.10</ecNumber>
    </recommendedName>
    <alternativeName>
        <fullName evidence="3">Formyl-FH(4) hydrolase</fullName>
    </alternativeName>
</protein>
<evidence type="ECO:0000256" key="3">
    <source>
        <dbReference type="HAMAP-Rule" id="MF_01927"/>
    </source>
</evidence>
<dbReference type="PIRSF" id="PIRSF036480">
    <property type="entry name" value="FormyFH4_hydr"/>
    <property type="match status" value="1"/>
</dbReference>
<dbReference type="CDD" id="cd08648">
    <property type="entry name" value="FMT_core_Formyl-FH4-Hydrolase_C"/>
    <property type="match status" value="1"/>
</dbReference>
<dbReference type="EC" id="3.5.1.10" evidence="3 4"/>
<dbReference type="InterPro" id="IPR036477">
    <property type="entry name" value="Formyl_transf_N_sf"/>
</dbReference>
<dbReference type="Pfam" id="PF01842">
    <property type="entry name" value="ACT"/>
    <property type="match status" value="1"/>
</dbReference>
<feature type="active site" evidence="3">
    <location>
        <position position="250"/>
    </location>
</feature>
<name>A0A1H4SU62_9MICC</name>
<gene>
    <name evidence="3" type="primary">purU</name>
    <name evidence="5" type="ORF">SAMN04489745_2969</name>
</gene>
<dbReference type="InterPro" id="IPR044074">
    <property type="entry name" value="PurU_ACT"/>
</dbReference>
<evidence type="ECO:0000256" key="4">
    <source>
        <dbReference type="NCBIfam" id="TIGR00655"/>
    </source>
</evidence>
<dbReference type="SUPFAM" id="SSF53328">
    <property type="entry name" value="Formyltransferase"/>
    <property type="match status" value="1"/>
</dbReference>
<dbReference type="PANTHER" id="PTHR42706">
    <property type="entry name" value="FORMYLTETRAHYDROFOLATE DEFORMYLASE"/>
    <property type="match status" value="1"/>
</dbReference>
<keyword evidence="1 3" id="KW-0554">One-carbon metabolism</keyword>
<evidence type="ECO:0000313" key="5">
    <source>
        <dbReference type="EMBL" id="SEC47703.1"/>
    </source>
</evidence>
<dbReference type="InterPro" id="IPR004810">
    <property type="entry name" value="PurU"/>
</dbReference>
<dbReference type="AlphaFoldDB" id="A0A1H4SU62"/>
<comment type="similarity">
    <text evidence="3">Belongs to the PurU family.</text>
</comment>
<dbReference type="SUPFAM" id="SSF55021">
    <property type="entry name" value="ACT-like"/>
    <property type="match status" value="1"/>
</dbReference>
<dbReference type="Gene3D" id="3.40.50.170">
    <property type="entry name" value="Formyl transferase, N-terminal domain"/>
    <property type="match status" value="1"/>
</dbReference>
<dbReference type="PRINTS" id="PR01575">
    <property type="entry name" value="FFH4HYDRLASE"/>
</dbReference>
<comment type="catalytic activity">
    <reaction evidence="3">
        <text>(6R)-10-formyltetrahydrofolate + H2O = (6S)-5,6,7,8-tetrahydrofolate + formate + H(+)</text>
        <dbReference type="Rhea" id="RHEA:19833"/>
        <dbReference type="ChEBI" id="CHEBI:15377"/>
        <dbReference type="ChEBI" id="CHEBI:15378"/>
        <dbReference type="ChEBI" id="CHEBI:15740"/>
        <dbReference type="ChEBI" id="CHEBI:57453"/>
        <dbReference type="ChEBI" id="CHEBI:195366"/>
        <dbReference type="EC" id="3.5.1.10"/>
    </reaction>
</comment>
<dbReference type="CDD" id="cd04875">
    <property type="entry name" value="ACT_F4HF-DF"/>
    <property type="match status" value="1"/>
</dbReference>
<dbReference type="NCBIfam" id="NF004684">
    <property type="entry name" value="PRK06027.1"/>
    <property type="match status" value="1"/>
</dbReference>
<dbReference type="Proteomes" id="UP000182652">
    <property type="component" value="Unassembled WGS sequence"/>
</dbReference>
<evidence type="ECO:0000256" key="2">
    <source>
        <dbReference type="ARBA" id="ARBA00022801"/>
    </source>
</evidence>
<dbReference type="GO" id="GO:0006730">
    <property type="term" value="P:one-carbon metabolic process"/>
    <property type="evidence" value="ECO:0007669"/>
    <property type="project" value="UniProtKB-KW"/>
</dbReference>
<comment type="function">
    <text evidence="3">Catalyzes the hydrolysis of 10-formyltetrahydrofolate (formyl-FH4) to formate and tetrahydrofolate (FH4).</text>
</comment>
<dbReference type="UniPathway" id="UPA00074">
    <property type="reaction ID" value="UER00170"/>
</dbReference>
<organism evidence="5 6">
    <name type="scientific">Arthrobacter woluwensis</name>
    <dbReference type="NCBI Taxonomy" id="156980"/>
    <lineage>
        <taxon>Bacteria</taxon>
        <taxon>Bacillati</taxon>
        <taxon>Actinomycetota</taxon>
        <taxon>Actinomycetes</taxon>
        <taxon>Micrococcales</taxon>
        <taxon>Micrococcaceae</taxon>
        <taxon>Arthrobacter</taxon>
    </lineage>
</organism>
<reference evidence="5 6" key="1">
    <citation type="submission" date="2016-10" db="EMBL/GenBank/DDBJ databases">
        <authorList>
            <person name="de Groot N.N."/>
        </authorList>
    </citation>
    <scope>NUCLEOTIDE SEQUENCE [LARGE SCALE GENOMIC DNA]</scope>
    <source>
        <strain evidence="5 6">DSM 10495</strain>
    </source>
</reference>
<proteinExistence type="inferred from homology"/>
<keyword evidence="3" id="KW-0658">Purine biosynthesis</keyword>
<evidence type="ECO:0000256" key="1">
    <source>
        <dbReference type="ARBA" id="ARBA00022563"/>
    </source>
</evidence>
<keyword evidence="2 3" id="KW-0378">Hydrolase</keyword>
<dbReference type="InterPro" id="IPR045865">
    <property type="entry name" value="ACT-like_dom_sf"/>
</dbReference>
<dbReference type="NCBIfam" id="TIGR00655">
    <property type="entry name" value="PurU"/>
    <property type="match status" value="1"/>
</dbReference>
<keyword evidence="6" id="KW-1185">Reference proteome</keyword>
<dbReference type="STRING" id="156980.SAMN04489745_2969"/>
<evidence type="ECO:0000313" key="6">
    <source>
        <dbReference type="Proteomes" id="UP000182652"/>
    </source>
</evidence>